<keyword evidence="4" id="KW-1185">Reference proteome</keyword>
<dbReference type="EMBL" id="LNYW01000033">
    <property type="protein sequence ID" value="KTD62414.1"/>
    <property type="molecule type" value="Genomic_DNA"/>
</dbReference>
<comment type="caution">
    <text evidence="3">The sequence shown here is derived from an EMBL/GenBank/DDBJ whole genome shotgun (WGS) entry which is preliminary data.</text>
</comment>
<evidence type="ECO:0000313" key="3">
    <source>
        <dbReference type="EMBL" id="KTD62414.1"/>
    </source>
</evidence>
<sequence>MNPVIVHLRSIFPELPLPAAQHSLHWTFDQQINALGPEFYSKVVPLHLSLNMEYSVLCHQLRHSFSFPDQISHDQAMEQLAAALCLAELLEHTYQHYLIVPREVARLRRQQQVYRDLLTEMGGYTFSPRLPEMKPVSVGWSLTQLIRDNTALANWYRLLVTRSKRVLNFLDLVVTNSPMFHDFVSLLDEYTNPFFAYLAWCFFLPRLITNLFLMVKHTIPWPWMDDKEKALDWYLRFEAQIQRRWFELGNDAVWVFVGLSTCFILTGVLAPLGVYLTLFAFAFDIANSALRAYVELNRLYELQDDYQQMYLEAEDDESREAIKEYQNYLNYRVNFEKLRLGLHLAGTVAVLLAMSLAIPALATNPVLPLIGAVLLILIWIAAFVLTQMLEQYRPDEHLEKPVSVGKTGFFAPKKAPVDEPDPTLFDEEELSGEVQPLMS</sequence>
<feature type="compositionally biased region" description="Acidic residues" evidence="1">
    <location>
        <begin position="418"/>
        <end position="431"/>
    </location>
</feature>
<feature type="transmembrane region" description="Helical" evidence="2">
    <location>
        <begin position="340"/>
        <end position="360"/>
    </location>
</feature>
<organism evidence="3 4">
    <name type="scientific">Legionella shakespearei DSM 23087</name>
    <dbReference type="NCBI Taxonomy" id="1122169"/>
    <lineage>
        <taxon>Bacteria</taxon>
        <taxon>Pseudomonadati</taxon>
        <taxon>Pseudomonadota</taxon>
        <taxon>Gammaproteobacteria</taxon>
        <taxon>Legionellales</taxon>
        <taxon>Legionellaceae</taxon>
        <taxon>Legionella</taxon>
    </lineage>
</organism>
<dbReference type="AlphaFoldDB" id="A0A0W0Z0H8"/>
<evidence type="ECO:0000256" key="1">
    <source>
        <dbReference type="SAM" id="MobiDB-lite"/>
    </source>
</evidence>
<name>A0A0W0Z0H8_9GAMM</name>
<keyword evidence="2" id="KW-0472">Membrane</keyword>
<dbReference type="STRING" id="1122169.Lsha_1114"/>
<feature type="transmembrane region" description="Helical" evidence="2">
    <location>
        <begin position="366"/>
        <end position="385"/>
    </location>
</feature>
<evidence type="ECO:0000313" key="4">
    <source>
        <dbReference type="Proteomes" id="UP000054600"/>
    </source>
</evidence>
<keyword evidence="2" id="KW-0812">Transmembrane</keyword>
<dbReference type="OrthoDB" id="5646800at2"/>
<evidence type="ECO:0008006" key="5">
    <source>
        <dbReference type="Google" id="ProtNLM"/>
    </source>
</evidence>
<dbReference type="Proteomes" id="UP000054600">
    <property type="component" value="Unassembled WGS sequence"/>
</dbReference>
<feature type="region of interest" description="Disordered" evidence="1">
    <location>
        <begin position="413"/>
        <end position="439"/>
    </location>
</feature>
<feature type="transmembrane region" description="Helical" evidence="2">
    <location>
        <begin position="253"/>
        <end position="283"/>
    </location>
</feature>
<gene>
    <name evidence="3" type="ORF">Lsha_1114</name>
</gene>
<evidence type="ECO:0000256" key="2">
    <source>
        <dbReference type="SAM" id="Phobius"/>
    </source>
</evidence>
<reference evidence="3 4" key="1">
    <citation type="submission" date="2015-11" db="EMBL/GenBank/DDBJ databases">
        <title>Genomic analysis of 38 Legionella species identifies large and diverse effector repertoires.</title>
        <authorList>
            <person name="Burstein D."/>
            <person name="Amaro F."/>
            <person name="Zusman T."/>
            <person name="Lifshitz Z."/>
            <person name="Cohen O."/>
            <person name="Gilbert J.A."/>
            <person name="Pupko T."/>
            <person name="Shuman H.A."/>
            <person name="Segal G."/>
        </authorList>
    </citation>
    <scope>NUCLEOTIDE SEQUENCE [LARGE SCALE GENOMIC DNA]</scope>
    <source>
        <strain evidence="3 4">ATCC 49655</strain>
    </source>
</reference>
<keyword evidence="2" id="KW-1133">Transmembrane helix</keyword>
<dbReference type="PATRIC" id="fig|1122169.6.peg.1285"/>
<dbReference type="RefSeq" id="WP_040524246.1">
    <property type="nucleotide sequence ID" value="NZ_KB892415.1"/>
</dbReference>
<accession>A0A0W0Z0H8</accession>
<proteinExistence type="predicted"/>
<protein>
    <recommendedName>
        <fullName evidence="5">Coiled-coil protein</fullName>
    </recommendedName>
</protein>
<dbReference type="eggNOG" id="ENOG5031K0Z">
    <property type="taxonomic scope" value="Bacteria"/>
</dbReference>
<feature type="transmembrane region" description="Helical" evidence="2">
    <location>
        <begin position="194"/>
        <end position="215"/>
    </location>
</feature>